<evidence type="ECO:0000313" key="2">
    <source>
        <dbReference type="Proteomes" id="UP000789860"/>
    </source>
</evidence>
<accession>A0ACA9MNQ6</accession>
<gene>
    <name evidence="1" type="ORF">SCALOS_LOCUS7017</name>
</gene>
<protein>
    <submittedName>
        <fullName evidence="1">209_t:CDS:1</fullName>
    </submittedName>
</protein>
<proteinExistence type="predicted"/>
<sequence>MANNIFFKYLTKENMISIINYFSENLLMNLIENKCHFTPKITFTYGKQEPFFPVNVKKYNTSKEKLSERWSDINNIVFPIKIDSNDDLKMYFIDSIIKNIFPKILFIHSQYSPEELGKKVNDINFFDNHYSKNELSLFFEKVPYFGIHQDVSLIHLHKMNITEYDQKEVFVINFDNIDLKH</sequence>
<feature type="non-terminal residue" evidence="1">
    <location>
        <position position="181"/>
    </location>
</feature>
<organism evidence="1 2">
    <name type="scientific">Scutellospora calospora</name>
    <dbReference type="NCBI Taxonomy" id="85575"/>
    <lineage>
        <taxon>Eukaryota</taxon>
        <taxon>Fungi</taxon>
        <taxon>Fungi incertae sedis</taxon>
        <taxon>Mucoromycota</taxon>
        <taxon>Glomeromycotina</taxon>
        <taxon>Glomeromycetes</taxon>
        <taxon>Diversisporales</taxon>
        <taxon>Gigasporaceae</taxon>
        <taxon>Scutellospora</taxon>
    </lineage>
</organism>
<evidence type="ECO:0000313" key="1">
    <source>
        <dbReference type="EMBL" id="CAG8603740.1"/>
    </source>
</evidence>
<keyword evidence="2" id="KW-1185">Reference proteome</keyword>
<name>A0ACA9MNQ6_9GLOM</name>
<dbReference type="Proteomes" id="UP000789860">
    <property type="component" value="Unassembled WGS sequence"/>
</dbReference>
<comment type="caution">
    <text evidence="1">The sequence shown here is derived from an EMBL/GenBank/DDBJ whole genome shotgun (WGS) entry which is preliminary data.</text>
</comment>
<reference evidence="1" key="1">
    <citation type="submission" date="2021-06" db="EMBL/GenBank/DDBJ databases">
        <authorList>
            <person name="Kallberg Y."/>
            <person name="Tangrot J."/>
            <person name="Rosling A."/>
        </authorList>
    </citation>
    <scope>NUCLEOTIDE SEQUENCE</scope>
    <source>
        <strain evidence="1">AU212A</strain>
    </source>
</reference>
<dbReference type="EMBL" id="CAJVPM010014847">
    <property type="protein sequence ID" value="CAG8603740.1"/>
    <property type="molecule type" value="Genomic_DNA"/>
</dbReference>